<evidence type="ECO:0000256" key="3">
    <source>
        <dbReference type="ARBA" id="ARBA00023054"/>
    </source>
</evidence>
<feature type="signal peptide" evidence="4">
    <location>
        <begin position="1"/>
        <end position="22"/>
    </location>
</feature>
<keyword evidence="2" id="KW-0333">Golgi apparatus</keyword>
<organism evidence="6">
    <name type="scientific">Anopheles triannulatus</name>
    <dbReference type="NCBI Taxonomy" id="58253"/>
    <lineage>
        <taxon>Eukaryota</taxon>
        <taxon>Metazoa</taxon>
        <taxon>Ecdysozoa</taxon>
        <taxon>Arthropoda</taxon>
        <taxon>Hexapoda</taxon>
        <taxon>Insecta</taxon>
        <taxon>Pterygota</taxon>
        <taxon>Neoptera</taxon>
        <taxon>Endopterygota</taxon>
        <taxon>Diptera</taxon>
        <taxon>Nematocera</taxon>
        <taxon>Culicoidea</taxon>
        <taxon>Culicidae</taxon>
        <taxon>Anophelinae</taxon>
        <taxon>Anopheles</taxon>
    </lineage>
</organism>
<keyword evidence="3" id="KW-0175">Coiled coil</keyword>
<feature type="domain" description="GRIP" evidence="5">
    <location>
        <begin position="69"/>
        <end position="119"/>
    </location>
</feature>
<evidence type="ECO:0000313" key="6">
    <source>
        <dbReference type="EMBL" id="MBW34566.1"/>
    </source>
</evidence>
<dbReference type="GO" id="GO:0005794">
    <property type="term" value="C:Golgi apparatus"/>
    <property type="evidence" value="ECO:0007669"/>
    <property type="project" value="UniProtKB-SubCell"/>
</dbReference>
<dbReference type="PANTHER" id="PTHR18921:SF2">
    <property type="entry name" value="THYROID RECEPTOR-INTERACTING PROTEIN 11"/>
    <property type="match status" value="1"/>
</dbReference>
<dbReference type="EMBL" id="GGFK01001245">
    <property type="protein sequence ID" value="MBW34566.1"/>
    <property type="molecule type" value="Transcribed_RNA"/>
</dbReference>
<evidence type="ECO:0000256" key="2">
    <source>
        <dbReference type="ARBA" id="ARBA00023034"/>
    </source>
</evidence>
<evidence type="ECO:0000256" key="4">
    <source>
        <dbReference type="SAM" id="SignalP"/>
    </source>
</evidence>
<evidence type="ECO:0000259" key="5">
    <source>
        <dbReference type="PROSITE" id="PS50913"/>
    </source>
</evidence>
<dbReference type="PANTHER" id="PTHR18921">
    <property type="entry name" value="MYOSIN HEAVY CHAIN - RELATED"/>
    <property type="match status" value="1"/>
</dbReference>
<name>A0A2M4A173_9DIPT</name>
<sequence>MVLVILEASLWLVLMSFELNSATLHNTLPSTHANATIAINFLSFHSILVAKRDEKYAALEHRLQETEASQADKVEKMLVKNLVIGYVVAPNASDKQQIMKLISTVLTMDQAECIKVGLNRNHGGGSGWLNSILGHTGGPEGSGGSYNKESLTEAFVKFLEKESAPRATDSSSLLNIVAPVGSQHVVQATPLPTTTSAPAGSAGNIATEVKPILLPEAMLQQTTFQPARSSSSILKDILSDS</sequence>
<dbReference type="AlphaFoldDB" id="A0A2M4A173"/>
<protein>
    <submittedName>
        <fullName evidence="6">Putative golgi microtubule-associated protein</fullName>
    </submittedName>
</protein>
<dbReference type="PROSITE" id="PS50913">
    <property type="entry name" value="GRIP"/>
    <property type="match status" value="1"/>
</dbReference>
<feature type="chain" id="PRO_5014740183" evidence="4">
    <location>
        <begin position="23"/>
        <end position="241"/>
    </location>
</feature>
<proteinExistence type="predicted"/>
<dbReference type="GO" id="GO:0007030">
    <property type="term" value="P:Golgi organization"/>
    <property type="evidence" value="ECO:0007669"/>
    <property type="project" value="TreeGrafter"/>
</dbReference>
<dbReference type="GO" id="GO:0031267">
    <property type="term" value="F:small GTPase binding"/>
    <property type="evidence" value="ECO:0007669"/>
    <property type="project" value="TreeGrafter"/>
</dbReference>
<reference evidence="6" key="1">
    <citation type="submission" date="2018-01" db="EMBL/GenBank/DDBJ databases">
        <title>An insight into the sialome of Amazonian anophelines.</title>
        <authorList>
            <person name="Ribeiro J.M."/>
            <person name="Scarpassa V."/>
            <person name="Calvo E."/>
        </authorList>
    </citation>
    <scope>NUCLEOTIDE SEQUENCE</scope>
    <source>
        <tissue evidence="6">Salivary glands</tissue>
    </source>
</reference>
<dbReference type="GO" id="GO:0006888">
    <property type="term" value="P:endoplasmic reticulum to Golgi vesicle-mediated transport"/>
    <property type="evidence" value="ECO:0007669"/>
    <property type="project" value="TreeGrafter"/>
</dbReference>
<dbReference type="InterPro" id="IPR000237">
    <property type="entry name" value="GRIP_dom"/>
</dbReference>
<comment type="subcellular location">
    <subcellularLocation>
        <location evidence="1">Golgi apparatus</location>
    </subcellularLocation>
</comment>
<evidence type="ECO:0000256" key="1">
    <source>
        <dbReference type="ARBA" id="ARBA00004555"/>
    </source>
</evidence>
<accession>A0A2M4A173</accession>
<keyword evidence="4" id="KW-0732">Signal</keyword>